<dbReference type="Proteomes" id="UP000285794">
    <property type="component" value="Unassembled WGS sequence"/>
</dbReference>
<proteinExistence type="predicted"/>
<dbReference type="EMBL" id="QQWG01000007">
    <property type="protein sequence ID" value="RRG21781.1"/>
    <property type="molecule type" value="Genomic_DNA"/>
</dbReference>
<feature type="signal peptide" evidence="1">
    <location>
        <begin position="1"/>
        <end position="25"/>
    </location>
</feature>
<feature type="chain" id="PRO_5019362782" description="Adhesin domain-containing protein" evidence="1">
    <location>
        <begin position="26"/>
        <end position="353"/>
    </location>
</feature>
<reference evidence="2 3" key="1">
    <citation type="submission" date="2018-07" db="EMBL/GenBank/DDBJ databases">
        <title>Draft genome sequence of Ancylomarina sp. M1P.</title>
        <authorList>
            <person name="Yadav S."/>
            <person name="Villanueva L."/>
            <person name="Damste J.S.S."/>
        </authorList>
    </citation>
    <scope>NUCLEOTIDE SEQUENCE [LARGE SCALE GENOMIC DNA]</scope>
    <source>
        <strain evidence="2 3">M1P</strain>
    </source>
</reference>
<evidence type="ECO:0000313" key="3">
    <source>
        <dbReference type="Proteomes" id="UP000285794"/>
    </source>
</evidence>
<name>A0A425Y1P7_9BACT</name>
<comment type="caution">
    <text evidence="2">The sequence shown here is derived from an EMBL/GenBank/DDBJ whole genome shotgun (WGS) entry which is preliminary data.</text>
</comment>
<organism evidence="2 3">
    <name type="scientific">Ancylomarina euxinus</name>
    <dbReference type="NCBI Taxonomy" id="2283627"/>
    <lineage>
        <taxon>Bacteria</taxon>
        <taxon>Pseudomonadati</taxon>
        <taxon>Bacteroidota</taxon>
        <taxon>Bacteroidia</taxon>
        <taxon>Marinilabiliales</taxon>
        <taxon>Marinifilaceae</taxon>
        <taxon>Ancylomarina</taxon>
    </lineage>
</organism>
<sequence length="353" mass="39433">MKTNRLKLTTLLLFLSIGISSQVFASDDYIKSFNGKYAVKDGALLTIENKYGDIEIKNWEVDSVVIKATITAHASSEAKAETLFKGIEINMDQIGKTIMAFTEMEKSFKTGNKFSIDYEVFMPEYMQISLNNKFGNIYINTVRAKTNINLSYGNLLAEKFLYPNEKPLSSINLSYAKATITECNRTKLTLKYSKMNIGTSETLVVVSRFSKLHLDNNVSLIADSKYDAINLTNTESVLVSQGQYSDIKIGNVSRNLNLTLRYGNCKVDNVSSDFENISIDNQYVPCRISIAEGTSYMLDAETKYCGISYPSDSQVIENIKNNSETKIKVLVGHTDSPKANVHVISKYGNVSLQ</sequence>
<dbReference type="OrthoDB" id="1117657at2"/>
<keyword evidence="3" id="KW-1185">Reference proteome</keyword>
<protein>
    <recommendedName>
        <fullName evidence="4">Adhesin domain-containing protein</fullName>
    </recommendedName>
</protein>
<dbReference type="RefSeq" id="WP_125030464.1">
    <property type="nucleotide sequence ID" value="NZ_JAPXVP010000007.1"/>
</dbReference>
<dbReference type="AlphaFoldDB" id="A0A425Y1P7"/>
<keyword evidence="1" id="KW-0732">Signal</keyword>
<evidence type="ECO:0000256" key="1">
    <source>
        <dbReference type="SAM" id="SignalP"/>
    </source>
</evidence>
<accession>A0A425Y1P7</accession>
<evidence type="ECO:0008006" key="4">
    <source>
        <dbReference type="Google" id="ProtNLM"/>
    </source>
</evidence>
<evidence type="ECO:0000313" key="2">
    <source>
        <dbReference type="EMBL" id="RRG21781.1"/>
    </source>
</evidence>
<gene>
    <name evidence="2" type="ORF">DWB61_08475</name>
</gene>